<evidence type="ECO:0000313" key="2">
    <source>
        <dbReference type="Proteomes" id="UP000248054"/>
    </source>
</evidence>
<keyword evidence="2" id="KW-1185">Reference proteome</keyword>
<comment type="caution">
    <text evidence="1">The sequence shown here is derived from an EMBL/GenBank/DDBJ whole genome shotgun (WGS) entry which is preliminary data.</text>
</comment>
<dbReference type="EMBL" id="QJTD01000003">
    <property type="protein sequence ID" value="PYE81125.1"/>
    <property type="molecule type" value="Genomic_DNA"/>
</dbReference>
<dbReference type="SUPFAM" id="SSF53756">
    <property type="entry name" value="UDP-Glycosyltransferase/glycogen phosphorylase"/>
    <property type="match status" value="1"/>
</dbReference>
<evidence type="ECO:0000313" key="1">
    <source>
        <dbReference type="EMBL" id="PYE81125.1"/>
    </source>
</evidence>
<dbReference type="CDD" id="cd03801">
    <property type="entry name" value="GT4_PimA-like"/>
    <property type="match status" value="1"/>
</dbReference>
<dbReference type="Proteomes" id="UP000248054">
    <property type="component" value="Unassembled WGS sequence"/>
</dbReference>
<dbReference type="GO" id="GO:0016740">
    <property type="term" value="F:transferase activity"/>
    <property type="evidence" value="ECO:0007669"/>
    <property type="project" value="UniProtKB-KW"/>
</dbReference>
<keyword evidence="1" id="KW-0808">Transferase</keyword>
<proteinExistence type="predicted"/>
<dbReference type="Pfam" id="PF13692">
    <property type="entry name" value="Glyco_trans_1_4"/>
    <property type="match status" value="1"/>
</dbReference>
<gene>
    <name evidence="1" type="ORF">DFQ11_103206</name>
</gene>
<sequence>MDIGILHLWFRSFMKKTLLVIGFVWPEPKSSAAGSRMLQLIELFQHQGYDIIFSSAAKTSDNTFDLNSIRVKTKAIHLNDVTFDEFISNLNPNVVLFDRFMTEEQYGWRVAEQCPNALRILDTEDFHGLRKARELALKQNGTVTIAHLQNDVSKREIASIYRCDLSIMISEAEIDLLTTQFNIDENLLYYLPFLLDPISEEKTESLPSFEARQHFITIGNFLHAPNYDAVLYLKQSIWPLIRKQLPKAELHIYGAYESQKVTQLNNTKEGFLIKGFAEEVNEVMQKAKVCLAALRFGAGLKGKLVDAMQNGTPCILTTIAAEGMFGGLEANGFIEDDAISFANKAVELYNSSELWKAKLQNGFQILNQRFDTSNFEEAFSLHIQELVRNLKTHRQGNFIGQLFRHQTMQSTKYMSKWIEAKNK</sequence>
<protein>
    <submittedName>
        <fullName evidence="1">Glycosyltransferase involved in cell wall biosynthesis</fullName>
    </submittedName>
</protein>
<name>A0A2V4XEE3_9FLAO</name>
<reference evidence="1 2" key="1">
    <citation type="submission" date="2018-06" db="EMBL/GenBank/DDBJ databases">
        <title>Genomic Encyclopedia of Type Strains, Phase III (KMG-III): the genomes of soil and plant-associated and newly described type strains.</title>
        <authorList>
            <person name="Whitman W."/>
        </authorList>
    </citation>
    <scope>NUCLEOTIDE SEQUENCE [LARGE SCALE GENOMIC DNA]</scope>
    <source>
        <strain evidence="1 2">CECT 7945</strain>
    </source>
</reference>
<accession>A0A2V4XEE3</accession>
<organism evidence="1 2">
    <name type="scientific">Winogradskyella epiphytica</name>
    <dbReference type="NCBI Taxonomy" id="262005"/>
    <lineage>
        <taxon>Bacteria</taxon>
        <taxon>Pseudomonadati</taxon>
        <taxon>Bacteroidota</taxon>
        <taxon>Flavobacteriia</taxon>
        <taxon>Flavobacteriales</taxon>
        <taxon>Flavobacteriaceae</taxon>
        <taxon>Winogradskyella</taxon>
    </lineage>
</organism>
<dbReference type="Gene3D" id="3.40.50.2000">
    <property type="entry name" value="Glycogen Phosphorylase B"/>
    <property type="match status" value="1"/>
</dbReference>
<dbReference type="AlphaFoldDB" id="A0A2V4XEE3"/>